<sequence length="82" mass="9877">MDYEMTDIIAIISSIIAVGYSIYSIVMKGYIRQYNLKKFEHFSLNQKKALYCFQFYYDTYNWNKWSLYIAIILFLMGLKTLL</sequence>
<reference evidence="2" key="1">
    <citation type="submission" date="2019-11" db="EMBL/GenBank/DDBJ databases">
        <authorList>
            <person name="Feng L."/>
        </authorList>
    </citation>
    <scope>NUCLEOTIDE SEQUENCE</scope>
    <source>
        <strain evidence="2">BgluceraseaLFYP119</strain>
    </source>
</reference>
<accession>A0A6N2QV85</accession>
<dbReference type="EMBL" id="CACRST010000002">
    <property type="protein sequence ID" value="VYS71950.1"/>
    <property type="molecule type" value="Genomic_DNA"/>
</dbReference>
<protein>
    <submittedName>
        <fullName evidence="2">Uncharacterized protein</fullName>
    </submittedName>
</protein>
<evidence type="ECO:0000313" key="2">
    <source>
        <dbReference type="EMBL" id="VYS71950.1"/>
    </source>
</evidence>
<keyword evidence="1" id="KW-0472">Membrane</keyword>
<proteinExistence type="predicted"/>
<gene>
    <name evidence="2" type="ORF">BGLFYP119_00272</name>
</gene>
<feature type="transmembrane region" description="Helical" evidence="1">
    <location>
        <begin position="65"/>
        <end position="81"/>
    </location>
</feature>
<feature type="transmembrane region" description="Helical" evidence="1">
    <location>
        <begin position="7"/>
        <end position="26"/>
    </location>
</feature>
<organism evidence="2">
    <name type="scientific">Blautia glucerasea</name>
    <dbReference type="NCBI Taxonomy" id="536633"/>
    <lineage>
        <taxon>Bacteria</taxon>
        <taxon>Bacillati</taxon>
        <taxon>Bacillota</taxon>
        <taxon>Clostridia</taxon>
        <taxon>Lachnospirales</taxon>
        <taxon>Lachnospiraceae</taxon>
        <taxon>Blautia</taxon>
    </lineage>
</organism>
<dbReference type="AlphaFoldDB" id="A0A6N2QV85"/>
<keyword evidence="1" id="KW-0812">Transmembrane</keyword>
<evidence type="ECO:0000256" key="1">
    <source>
        <dbReference type="SAM" id="Phobius"/>
    </source>
</evidence>
<name>A0A6N2QV85_9FIRM</name>
<dbReference type="RefSeq" id="WP_156352253.1">
    <property type="nucleotide sequence ID" value="NZ_CACRST010000002.1"/>
</dbReference>
<keyword evidence="1" id="KW-1133">Transmembrane helix</keyword>